<accession>A0A3B1BMU2</accession>
<dbReference type="EMBL" id="UOGC01000093">
    <property type="protein sequence ID" value="VAX19676.1"/>
    <property type="molecule type" value="Genomic_DNA"/>
</dbReference>
<gene>
    <name evidence="1" type="ORF">MNBD_NITROSPINAE01-1587</name>
</gene>
<dbReference type="AlphaFoldDB" id="A0A3B1BMU2"/>
<protein>
    <submittedName>
        <fullName evidence="1">Uncharacterized protein</fullName>
    </submittedName>
</protein>
<name>A0A3B1BMU2_9ZZZZ</name>
<evidence type="ECO:0000313" key="1">
    <source>
        <dbReference type="EMBL" id="VAX19676.1"/>
    </source>
</evidence>
<reference evidence="1" key="1">
    <citation type="submission" date="2018-06" db="EMBL/GenBank/DDBJ databases">
        <authorList>
            <person name="Zhirakovskaya E."/>
        </authorList>
    </citation>
    <scope>NUCLEOTIDE SEQUENCE</scope>
</reference>
<organism evidence="1">
    <name type="scientific">hydrothermal vent metagenome</name>
    <dbReference type="NCBI Taxonomy" id="652676"/>
    <lineage>
        <taxon>unclassified sequences</taxon>
        <taxon>metagenomes</taxon>
        <taxon>ecological metagenomes</taxon>
    </lineage>
</organism>
<sequence>MKEKVKLDNKAETKNSEQAEKVVNNCGCGCFPWNNKQKENKS</sequence>
<proteinExistence type="predicted"/>